<dbReference type="Proteomes" id="UP000688137">
    <property type="component" value="Unassembled WGS sequence"/>
</dbReference>
<dbReference type="AlphaFoldDB" id="A0A8S1KWQ5"/>
<comment type="caution">
    <text evidence="1">The sequence shown here is derived from an EMBL/GenBank/DDBJ whole genome shotgun (WGS) entry which is preliminary data.</text>
</comment>
<dbReference type="EMBL" id="CAJJDM010000028">
    <property type="protein sequence ID" value="CAD8059910.1"/>
    <property type="molecule type" value="Genomic_DNA"/>
</dbReference>
<gene>
    <name evidence="1" type="ORF">PPRIM_AZ9-3.1.T0290236</name>
</gene>
<evidence type="ECO:0000313" key="2">
    <source>
        <dbReference type="Proteomes" id="UP000688137"/>
    </source>
</evidence>
<keyword evidence="2" id="KW-1185">Reference proteome</keyword>
<name>A0A8S1KWQ5_PARPR</name>
<proteinExistence type="predicted"/>
<dbReference type="OMA" id="WDPDHHA"/>
<reference evidence="1" key="1">
    <citation type="submission" date="2021-01" db="EMBL/GenBank/DDBJ databases">
        <authorList>
            <consortium name="Genoscope - CEA"/>
            <person name="William W."/>
        </authorList>
    </citation>
    <scope>NUCLEOTIDE SEQUENCE</scope>
</reference>
<organism evidence="1 2">
    <name type="scientific">Paramecium primaurelia</name>
    <dbReference type="NCBI Taxonomy" id="5886"/>
    <lineage>
        <taxon>Eukaryota</taxon>
        <taxon>Sar</taxon>
        <taxon>Alveolata</taxon>
        <taxon>Ciliophora</taxon>
        <taxon>Intramacronucleata</taxon>
        <taxon>Oligohymenophorea</taxon>
        <taxon>Peniculida</taxon>
        <taxon>Parameciidae</taxon>
        <taxon>Paramecium</taxon>
    </lineage>
</organism>
<protein>
    <submittedName>
        <fullName evidence="1">Uncharacterized protein</fullName>
    </submittedName>
</protein>
<sequence length="83" mass="9589">MEHYESCSIETIKNAINTYLTMRCINISKKDDSDQVSIVFTDQELLEVEAQVKKYLKNNYSKSISNPIDIARSLLDYTIIPKL</sequence>
<evidence type="ECO:0000313" key="1">
    <source>
        <dbReference type="EMBL" id="CAD8059910.1"/>
    </source>
</evidence>
<accession>A0A8S1KWQ5</accession>